<reference evidence="2 3" key="1">
    <citation type="submission" date="2018-10" db="EMBL/GenBank/DDBJ databases">
        <title>Genome assembly for a Yunnan-Guizhou Plateau 3E fish, Anabarilius grahami (Regan), and its evolutionary and genetic applications.</title>
        <authorList>
            <person name="Jiang W."/>
        </authorList>
    </citation>
    <scope>NUCLEOTIDE SEQUENCE [LARGE SCALE GENOMIC DNA]</scope>
    <source>
        <strain evidence="2">AG-KIZ</strain>
        <tissue evidence="2">Muscle</tissue>
    </source>
</reference>
<organism evidence="2 3">
    <name type="scientific">Anabarilius grahami</name>
    <name type="common">Kanglang fish</name>
    <name type="synonym">Barilius grahami</name>
    <dbReference type="NCBI Taxonomy" id="495550"/>
    <lineage>
        <taxon>Eukaryota</taxon>
        <taxon>Metazoa</taxon>
        <taxon>Chordata</taxon>
        <taxon>Craniata</taxon>
        <taxon>Vertebrata</taxon>
        <taxon>Euteleostomi</taxon>
        <taxon>Actinopterygii</taxon>
        <taxon>Neopterygii</taxon>
        <taxon>Teleostei</taxon>
        <taxon>Ostariophysi</taxon>
        <taxon>Cypriniformes</taxon>
        <taxon>Xenocyprididae</taxon>
        <taxon>Xenocypridinae</taxon>
        <taxon>Xenocypridinae incertae sedis</taxon>
        <taxon>Anabarilius</taxon>
    </lineage>
</organism>
<sequence length="116" mass="12788">MLVADLLDLRLGCWLLVAGLLVPMQHGMLVAGLLVPMQHGMLVAGLLFPMQHGILVAGLLVPSVGYWLLVCWWTSIRPTVFQSVAVGVQKWVLRMFDQRSGLADEMVPYEGCLLCI</sequence>
<keyword evidence="1" id="KW-0812">Transmembrane</keyword>
<proteinExistence type="predicted"/>
<keyword evidence="1" id="KW-1133">Transmembrane helix</keyword>
<comment type="caution">
    <text evidence="2">The sequence shown here is derived from an EMBL/GenBank/DDBJ whole genome shotgun (WGS) entry which is preliminary data.</text>
</comment>
<keyword evidence="1" id="KW-0472">Membrane</keyword>
<dbReference type="EMBL" id="RJVU01078462">
    <property type="protein sequence ID" value="ROI15832.1"/>
    <property type="molecule type" value="Genomic_DNA"/>
</dbReference>
<name>A0A3N0XEL6_ANAGA</name>
<dbReference type="AlphaFoldDB" id="A0A3N0XEL6"/>
<accession>A0A3N0XEL6</accession>
<protein>
    <submittedName>
        <fullName evidence="2">Uncharacterized protein</fullName>
    </submittedName>
</protein>
<gene>
    <name evidence="2" type="ORF">DPX16_21339</name>
</gene>
<feature type="transmembrane region" description="Helical" evidence="1">
    <location>
        <begin position="54"/>
        <end position="73"/>
    </location>
</feature>
<evidence type="ECO:0000313" key="2">
    <source>
        <dbReference type="EMBL" id="ROI15832.1"/>
    </source>
</evidence>
<evidence type="ECO:0000256" key="1">
    <source>
        <dbReference type="SAM" id="Phobius"/>
    </source>
</evidence>
<dbReference type="Proteomes" id="UP000281406">
    <property type="component" value="Unassembled WGS sequence"/>
</dbReference>
<keyword evidence="3" id="KW-1185">Reference proteome</keyword>
<evidence type="ECO:0000313" key="3">
    <source>
        <dbReference type="Proteomes" id="UP000281406"/>
    </source>
</evidence>
<feature type="transmembrane region" description="Helical" evidence="1">
    <location>
        <begin position="12"/>
        <end position="34"/>
    </location>
</feature>